<dbReference type="RefSeq" id="WP_151893053.1">
    <property type="nucleotide sequence ID" value="NZ_BKCF01000001.1"/>
</dbReference>
<dbReference type="InterPro" id="IPR036365">
    <property type="entry name" value="PGBD-like_sf"/>
</dbReference>
<feature type="domain" description="N-acetylmuramidase" evidence="2">
    <location>
        <begin position="94"/>
        <end position="272"/>
    </location>
</feature>
<reference evidence="3 4" key="1">
    <citation type="submission" date="2019-08" db="EMBL/GenBank/DDBJ databases">
        <title>Ulvibacter marinistellae sp. nov., isolated from a starfish, Patiria pectinifera.</title>
        <authorList>
            <person name="Kawano K."/>
            <person name="Ushijima N."/>
            <person name="Kihara M."/>
            <person name="Itoh H."/>
        </authorList>
    </citation>
    <scope>NUCLEOTIDE SEQUENCE [LARGE SCALE GENOMIC DNA]</scope>
    <source>
        <strain evidence="3 4">KK4</strain>
    </source>
</reference>
<feature type="domain" description="Peptidoglycan binding-like" evidence="1">
    <location>
        <begin position="10"/>
        <end position="64"/>
    </location>
</feature>
<evidence type="ECO:0000313" key="3">
    <source>
        <dbReference type="EMBL" id="GEQ85121.1"/>
    </source>
</evidence>
<accession>A0A5J4FZI7</accession>
<dbReference type="Pfam" id="PF01471">
    <property type="entry name" value="PG_binding_1"/>
    <property type="match status" value="1"/>
</dbReference>
<dbReference type="InterPro" id="IPR024408">
    <property type="entry name" value="Muramidase"/>
</dbReference>
<proteinExistence type="predicted"/>
<evidence type="ECO:0000259" key="2">
    <source>
        <dbReference type="Pfam" id="PF11860"/>
    </source>
</evidence>
<dbReference type="InterPro" id="IPR036366">
    <property type="entry name" value="PGBDSf"/>
</dbReference>
<dbReference type="AlphaFoldDB" id="A0A5J4FZI7"/>
<sequence length="275" mass="31368">MQTLKLRSRNSSVHVLEELLTSLGYEVYVSNYFGTDTDRAVKDFQSKNDLVVDGIVGAKTWAILLNAQQQLTQFNNKFLSEDDLKDFASQYGLELAAVKAVNEVESNGKGFLLDGRPRILFEGHVFWRELKARNVSPETLINEHSKNVLYKSWTKKFYEGGKQEFDRLEKAAGLSDDDLVHNAAYVSASYGAFQIMGFHYQLLGYSTVDSYVADMYTHERQHLKAFGLFCKANNLIRHLKSKNWASFARGYNGPEYAANKYDTKLASAYRRYIAM</sequence>
<dbReference type="InterPro" id="IPR002477">
    <property type="entry name" value="Peptidoglycan-bd-like"/>
</dbReference>
<dbReference type="Proteomes" id="UP000326994">
    <property type="component" value="Unassembled WGS sequence"/>
</dbReference>
<dbReference type="Pfam" id="PF11860">
    <property type="entry name" value="Muramidase"/>
    <property type="match status" value="1"/>
</dbReference>
<gene>
    <name evidence="3" type="ORF">ULMS_06290</name>
</gene>
<name>A0A5J4FZI7_9FLAO</name>
<organism evidence="3 4">
    <name type="scientific">Patiriisocius marinistellae</name>
    <dbReference type="NCBI Taxonomy" id="2494560"/>
    <lineage>
        <taxon>Bacteria</taxon>
        <taxon>Pseudomonadati</taxon>
        <taxon>Bacteroidota</taxon>
        <taxon>Flavobacteriia</taxon>
        <taxon>Flavobacteriales</taxon>
        <taxon>Flavobacteriaceae</taxon>
        <taxon>Patiriisocius</taxon>
    </lineage>
</organism>
<evidence type="ECO:0000313" key="4">
    <source>
        <dbReference type="Proteomes" id="UP000326994"/>
    </source>
</evidence>
<dbReference type="SUPFAM" id="SSF47090">
    <property type="entry name" value="PGBD-like"/>
    <property type="match status" value="1"/>
</dbReference>
<comment type="caution">
    <text evidence="3">The sequence shown here is derived from an EMBL/GenBank/DDBJ whole genome shotgun (WGS) entry which is preliminary data.</text>
</comment>
<dbReference type="EMBL" id="BKCF01000001">
    <property type="protein sequence ID" value="GEQ85121.1"/>
    <property type="molecule type" value="Genomic_DNA"/>
</dbReference>
<protein>
    <submittedName>
        <fullName evidence="3">Peptidoglycan-binding protein</fullName>
    </submittedName>
</protein>
<keyword evidence="4" id="KW-1185">Reference proteome</keyword>
<evidence type="ECO:0000259" key="1">
    <source>
        <dbReference type="Pfam" id="PF01471"/>
    </source>
</evidence>
<dbReference type="Gene3D" id="1.10.101.10">
    <property type="entry name" value="PGBD-like superfamily/PGBD"/>
    <property type="match status" value="1"/>
</dbReference>
<dbReference type="OrthoDB" id="1523598at2"/>